<proteinExistence type="predicted"/>
<keyword evidence="1" id="KW-0812">Transmembrane</keyword>
<dbReference type="RefSeq" id="XP_067081044.1">
    <property type="nucleotide sequence ID" value="XM_067224943.1"/>
</dbReference>
<evidence type="ECO:0000313" key="3">
    <source>
        <dbReference type="Proteomes" id="UP000195570"/>
    </source>
</evidence>
<keyword evidence="1" id="KW-0472">Membrane</keyword>
<name>A0A1G4ICV8_TRYEQ</name>
<dbReference type="GeneID" id="92375701"/>
<feature type="transmembrane region" description="Helical" evidence="1">
    <location>
        <begin position="109"/>
        <end position="128"/>
    </location>
</feature>
<sequence length="161" mass="19138">MSTSITNFVKRVGTSLQHDVRTFTVWDPIGNKVHCAARDAVYLVMDCPKFFMYTHGAYGAMRRYIRQARINKGKVNPEDFRDVDTNVLRESLIRYAQWKGPLQKIDFRVFYWMYVLMIGYVFWQGLALNRMLEEKIDRSGVSLDKRRSMFDDDYEEDLRPQ</sequence>
<dbReference type="AlphaFoldDB" id="A0A1G4ICV8"/>
<accession>A0A1G4ICV8</accession>
<dbReference type="VEuPathDB" id="TriTrypDB:TEOVI_000176100"/>
<keyword evidence="1" id="KW-1133">Transmembrane helix</keyword>
<reference evidence="2" key="1">
    <citation type="submission" date="2016-09" db="EMBL/GenBank/DDBJ databases">
        <authorList>
            <person name="Hebert L."/>
            <person name="Moumen B."/>
        </authorList>
    </citation>
    <scope>NUCLEOTIDE SEQUENCE [LARGE SCALE GENOMIC DNA]</scope>
    <source>
        <strain evidence="2">OVI</strain>
    </source>
</reference>
<dbReference type="EMBL" id="CZPT02001381">
    <property type="protein sequence ID" value="SCU70188.1"/>
    <property type="molecule type" value="Genomic_DNA"/>
</dbReference>
<gene>
    <name evidence="2" type="ORF">TEOVI_000176100</name>
</gene>
<evidence type="ECO:0000313" key="2">
    <source>
        <dbReference type="EMBL" id="SCU70188.1"/>
    </source>
</evidence>
<keyword evidence="3" id="KW-1185">Reference proteome</keyword>
<dbReference type="Proteomes" id="UP000195570">
    <property type="component" value="Unassembled WGS sequence"/>
</dbReference>
<organism evidence="2 3">
    <name type="scientific">Trypanosoma equiperdum</name>
    <dbReference type="NCBI Taxonomy" id="5694"/>
    <lineage>
        <taxon>Eukaryota</taxon>
        <taxon>Discoba</taxon>
        <taxon>Euglenozoa</taxon>
        <taxon>Kinetoplastea</taxon>
        <taxon>Metakinetoplastina</taxon>
        <taxon>Trypanosomatida</taxon>
        <taxon>Trypanosomatidae</taxon>
        <taxon>Trypanosoma</taxon>
    </lineage>
</organism>
<comment type="caution">
    <text evidence="2">The sequence shown here is derived from an EMBL/GenBank/DDBJ whole genome shotgun (WGS) entry which is preliminary data.</text>
</comment>
<protein>
    <submittedName>
        <fullName evidence="2">Uncharacterized protein</fullName>
    </submittedName>
</protein>
<evidence type="ECO:0000256" key="1">
    <source>
        <dbReference type="SAM" id="Phobius"/>
    </source>
</evidence>